<evidence type="ECO:0000313" key="2">
    <source>
        <dbReference type="Proteomes" id="UP000294801"/>
    </source>
</evidence>
<dbReference type="Gene3D" id="3.30.2020.10">
    <property type="entry name" value="NE0471-like N-terminal domain"/>
    <property type="match status" value="1"/>
</dbReference>
<organism evidence="1 2">
    <name type="scientific">Gulbenkiania mobilis</name>
    <dbReference type="NCBI Taxonomy" id="397457"/>
    <lineage>
        <taxon>Bacteria</taxon>
        <taxon>Pseudomonadati</taxon>
        <taxon>Pseudomonadota</taxon>
        <taxon>Betaproteobacteria</taxon>
        <taxon>Neisseriales</taxon>
        <taxon>Chromobacteriaceae</taxon>
        <taxon>Gulbenkiania</taxon>
    </lineage>
</organism>
<name>A0ABY2CVR8_GULMO</name>
<dbReference type="RefSeq" id="WP_132098648.1">
    <property type="nucleotide sequence ID" value="NZ_SMDA01000006.1"/>
</dbReference>
<accession>A0ABY2CVR8</accession>
<dbReference type="EMBL" id="SMDA01000006">
    <property type="protein sequence ID" value="TCW30829.1"/>
    <property type="molecule type" value="Genomic_DNA"/>
</dbReference>
<dbReference type="Pfam" id="PF10387">
    <property type="entry name" value="DUF2442"/>
    <property type="match status" value="1"/>
</dbReference>
<dbReference type="InterPro" id="IPR036782">
    <property type="entry name" value="NE0471-like_N"/>
</dbReference>
<sequence>MTPDVILVRPLPDYTLVAQFATGEWRRFDMRSYLHYPAFAALQDPALFQRAHVEHGAVTWTDEIDLSPDTLYLRGESVPGAEA</sequence>
<reference evidence="1 2" key="1">
    <citation type="submission" date="2019-03" db="EMBL/GenBank/DDBJ databases">
        <title>Genomic Encyclopedia of Type Strains, Phase IV (KMG-IV): sequencing the most valuable type-strain genomes for metagenomic binning, comparative biology and taxonomic classification.</title>
        <authorList>
            <person name="Goeker M."/>
        </authorList>
    </citation>
    <scope>NUCLEOTIDE SEQUENCE [LARGE SCALE GENOMIC DNA]</scope>
    <source>
        <strain evidence="1 2">DSM 18507</strain>
    </source>
</reference>
<evidence type="ECO:0000313" key="1">
    <source>
        <dbReference type="EMBL" id="TCW30829.1"/>
    </source>
</evidence>
<comment type="caution">
    <text evidence="1">The sequence shown here is derived from an EMBL/GenBank/DDBJ whole genome shotgun (WGS) entry which is preliminary data.</text>
</comment>
<proteinExistence type="predicted"/>
<keyword evidence="2" id="KW-1185">Reference proteome</keyword>
<dbReference type="SUPFAM" id="SSF143880">
    <property type="entry name" value="NE0471 N-terminal domain-like"/>
    <property type="match status" value="1"/>
</dbReference>
<dbReference type="InterPro" id="IPR018841">
    <property type="entry name" value="DUF2442"/>
</dbReference>
<gene>
    <name evidence="1" type="ORF">EV669_106155</name>
</gene>
<dbReference type="Proteomes" id="UP000294801">
    <property type="component" value="Unassembled WGS sequence"/>
</dbReference>
<protein>
    <submittedName>
        <fullName evidence="1">Uncharacterized protein DUF2442</fullName>
    </submittedName>
</protein>